<proteinExistence type="predicted"/>
<reference evidence="1" key="2">
    <citation type="journal article" date="2021" name="Microbiome">
        <title>Successional dynamics and alternative stable states in a saline activated sludge microbial community over 9 years.</title>
        <authorList>
            <person name="Wang Y."/>
            <person name="Ye J."/>
            <person name="Ju F."/>
            <person name="Liu L."/>
            <person name="Boyd J.A."/>
            <person name="Deng Y."/>
            <person name="Parks D.H."/>
            <person name="Jiang X."/>
            <person name="Yin X."/>
            <person name="Woodcroft B.J."/>
            <person name="Tyson G.W."/>
            <person name="Hugenholtz P."/>
            <person name="Polz M.F."/>
            <person name="Zhang T."/>
        </authorList>
    </citation>
    <scope>NUCLEOTIDE SEQUENCE</scope>
    <source>
        <strain evidence="1">HKST-UBA13</strain>
    </source>
</reference>
<comment type="caution">
    <text evidence="1">The sequence shown here is derived from an EMBL/GenBank/DDBJ whole genome shotgun (WGS) entry which is preliminary data.</text>
</comment>
<gene>
    <name evidence="1" type="ORF">KC678_01425</name>
</gene>
<dbReference type="Proteomes" id="UP000775877">
    <property type="component" value="Unassembled WGS sequence"/>
</dbReference>
<name>A0A955ICE1_9BACT</name>
<organism evidence="1 2">
    <name type="scientific">Candidatus Dojkabacteria bacterium</name>
    <dbReference type="NCBI Taxonomy" id="2099670"/>
    <lineage>
        <taxon>Bacteria</taxon>
        <taxon>Candidatus Dojkabacteria</taxon>
    </lineage>
</organism>
<evidence type="ECO:0000313" key="1">
    <source>
        <dbReference type="EMBL" id="MCA9380903.1"/>
    </source>
</evidence>
<evidence type="ECO:0000313" key="2">
    <source>
        <dbReference type="Proteomes" id="UP000775877"/>
    </source>
</evidence>
<protein>
    <submittedName>
        <fullName evidence="1">Uncharacterized protein</fullName>
    </submittedName>
</protein>
<dbReference type="EMBL" id="JAGQLJ010000026">
    <property type="protein sequence ID" value="MCA9380903.1"/>
    <property type="molecule type" value="Genomic_DNA"/>
</dbReference>
<accession>A0A955ICE1</accession>
<dbReference type="AlphaFoldDB" id="A0A955ICE1"/>
<reference evidence="1" key="1">
    <citation type="submission" date="2020-04" db="EMBL/GenBank/DDBJ databases">
        <authorList>
            <person name="Zhang T."/>
        </authorList>
    </citation>
    <scope>NUCLEOTIDE SEQUENCE</scope>
    <source>
        <strain evidence="1">HKST-UBA13</strain>
    </source>
</reference>
<sequence>METGAIHEDNNYSSIQKYITFASNFLDNTLPRIGLGTIDDEVRITLLPQIVCLCAGSYEDGLPIVNIPIGKDVNQIISQNCFDPTVWKYINMSDCNQLFATKLGDIGFEESNITLVIKRSTEPQNIPHKMWLTSFIDPILYENYQQRLLESRHNRVMNTLYASMKSIVASNSVTQFDQSSLKDRQDIKDILHYHDLNSVSDLVDLLRENSRNAGANQCLINARKLEIAVRNELPTSNTQILVGTHLNYFEDYDNHFALLLNAFNKWYIASPSHMLNPKDLRFPEDSLTGEVINRLKYIWIGNSEEEVLSKYMAVEGGSWRYF</sequence>